<keyword evidence="1" id="KW-0521">NADP</keyword>
<dbReference type="FunFam" id="3.20.20.100:FF:000005">
    <property type="entry name" value="NADP(H)-dependent aldo-keto reductase"/>
    <property type="match status" value="1"/>
</dbReference>
<reference evidence="4" key="1">
    <citation type="submission" date="2018-05" db="EMBL/GenBank/DDBJ databases">
        <authorList>
            <person name="Lanie J.A."/>
            <person name="Ng W.-L."/>
            <person name="Kazmierczak K.M."/>
            <person name="Andrzejewski T.M."/>
            <person name="Davidsen T.M."/>
            <person name="Wayne K.J."/>
            <person name="Tettelin H."/>
            <person name="Glass J.I."/>
            <person name="Rusch D."/>
            <person name="Podicherti R."/>
            <person name="Tsui H.-C.T."/>
            <person name="Winkler M.E."/>
        </authorList>
    </citation>
    <scope>NUCLEOTIDE SEQUENCE</scope>
</reference>
<dbReference type="GO" id="GO:0016491">
    <property type="term" value="F:oxidoreductase activity"/>
    <property type="evidence" value="ECO:0007669"/>
    <property type="project" value="UniProtKB-KW"/>
</dbReference>
<feature type="domain" description="NADP-dependent oxidoreductase" evidence="3">
    <location>
        <begin position="16"/>
        <end position="336"/>
    </location>
</feature>
<evidence type="ECO:0000313" key="4">
    <source>
        <dbReference type="EMBL" id="SUZ50395.1"/>
    </source>
</evidence>
<accession>A0A381N7B1</accession>
<dbReference type="NCBIfam" id="NF007912">
    <property type="entry name" value="PRK10625.1"/>
    <property type="match status" value="1"/>
</dbReference>
<dbReference type="InterPro" id="IPR036812">
    <property type="entry name" value="NAD(P)_OxRdtase_dom_sf"/>
</dbReference>
<dbReference type="Pfam" id="PF00248">
    <property type="entry name" value="Aldo_ket_red"/>
    <property type="match status" value="1"/>
</dbReference>
<dbReference type="AlphaFoldDB" id="A0A381N7B1"/>
<dbReference type="PANTHER" id="PTHR43364">
    <property type="entry name" value="NADH-SPECIFIC METHYLGLYOXAL REDUCTASE-RELATED"/>
    <property type="match status" value="1"/>
</dbReference>
<dbReference type="CDD" id="cd19094">
    <property type="entry name" value="AKR_Tas-like"/>
    <property type="match status" value="1"/>
</dbReference>
<dbReference type="InterPro" id="IPR023210">
    <property type="entry name" value="NADP_OxRdtase_dom"/>
</dbReference>
<dbReference type="Gene3D" id="3.20.20.100">
    <property type="entry name" value="NADP-dependent oxidoreductase domain"/>
    <property type="match status" value="1"/>
</dbReference>
<gene>
    <name evidence="4" type="ORF">METZ01_LOCUS3249</name>
</gene>
<sequence>MEYRKLGNTDLDVSLICLGTMTWGQQNTEAEGHEQMDYALERGINFFDTAEMYAIPPMAETQGSTEKIIGTWFKKSGNREKVILASKVAGRGRMDWIRGDETKLDRENIEKAVEESLKRLQTDYIDVYQLHWPDRPINLFGGGLGYKHIESETIEISETLNVLNDLVKQGKIRYVGLSNETPWGVSEFLKFSDLNNLPKIVSVQNAYNLLNRTYEQGLSEFYFRSSVGLLAYSPLAQGYLTGKYLDGARPEGARTTLFERGKRYETKHAEEAIRAYVNYAKERQIDPSVFANAFVNSRKFVTSNIIGATNMDQLKLAIDSYEVQLTDEDFKKIDEIHYRSPNPCP</sequence>
<protein>
    <recommendedName>
        <fullName evidence="3">NADP-dependent oxidoreductase domain-containing protein</fullName>
    </recommendedName>
</protein>
<evidence type="ECO:0000256" key="2">
    <source>
        <dbReference type="ARBA" id="ARBA00023002"/>
    </source>
</evidence>
<evidence type="ECO:0000256" key="1">
    <source>
        <dbReference type="ARBA" id="ARBA00022857"/>
    </source>
</evidence>
<dbReference type="EMBL" id="UINC01000167">
    <property type="protein sequence ID" value="SUZ50395.1"/>
    <property type="molecule type" value="Genomic_DNA"/>
</dbReference>
<organism evidence="4">
    <name type="scientific">marine metagenome</name>
    <dbReference type="NCBI Taxonomy" id="408172"/>
    <lineage>
        <taxon>unclassified sequences</taxon>
        <taxon>metagenomes</taxon>
        <taxon>ecological metagenomes</taxon>
    </lineage>
</organism>
<proteinExistence type="predicted"/>
<dbReference type="SUPFAM" id="SSF51430">
    <property type="entry name" value="NAD(P)-linked oxidoreductase"/>
    <property type="match status" value="1"/>
</dbReference>
<evidence type="ECO:0000259" key="3">
    <source>
        <dbReference type="Pfam" id="PF00248"/>
    </source>
</evidence>
<keyword evidence="2" id="KW-0560">Oxidoreductase</keyword>
<dbReference type="PANTHER" id="PTHR43364:SF4">
    <property type="entry name" value="NAD(P)-LINKED OXIDOREDUCTASE SUPERFAMILY PROTEIN"/>
    <property type="match status" value="1"/>
</dbReference>
<dbReference type="InterPro" id="IPR050523">
    <property type="entry name" value="AKR_Detox_Biosynth"/>
</dbReference>
<name>A0A381N7B1_9ZZZZ</name>